<dbReference type="EMBL" id="BPLR01007366">
    <property type="protein sequence ID" value="GIY16370.1"/>
    <property type="molecule type" value="Genomic_DNA"/>
</dbReference>
<organism evidence="2 3">
    <name type="scientific">Caerostris extrusa</name>
    <name type="common">Bark spider</name>
    <name type="synonym">Caerostris bankana</name>
    <dbReference type="NCBI Taxonomy" id="172846"/>
    <lineage>
        <taxon>Eukaryota</taxon>
        <taxon>Metazoa</taxon>
        <taxon>Ecdysozoa</taxon>
        <taxon>Arthropoda</taxon>
        <taxon>Chelicerata</taxon>
        <taxon>Arachnida</taxon>
        <taxon>Araneae</taxon>
        <taxon>Araneomorphae</taxon>
        <taxon>Entelegynae</taxon>
        <taxon>Araneoidea</taxon>
        <taxon>Araneidae</taxon>
        <taxon>Caerostris</taxon>
    </lineage>
</organism>
<name>A0AAV4R7Z7_CAEEX</name>
<accession>A0AAV4R7Z7</accession>
<comment type="caution">
    <text evidence="2">The sequence shown here is derived from an EMBL/GenBank/DDBJ whole genome shotgun (WGS) entry which is preliminary data.</text>
</comment>
<reference evidence="2 3" key="1">
    <citation type="submission" date="2021-06" db="EMBL/GenBank/DDBJ databases">
        <title>Caerostris extrusa draft genome.</title>
        <authorList>
            <person name="Kono N."/>
            <person name="Arakawa K."/>
        </authorList>
    </citation>
    <scope>NUCLEOTIDE SEQUENCE [LARGE SCALE GENOMIC DNA]</scope>
</reference>
<gene>
    <name evidence="2" type="ORF">CEXT_739121</name>
</gene>
<evidence type="ECO:0000313" key="3">
    <source>
        <dbReference type="Proteomes" id="UP001054945"/>
    </source>
</evidence>
<feature type="compositionally biased region" description="Polar residues" evidence="1">
    <location>
        <begin position="1"/>
        <end position="34"/>
    </location>
</feature>
<sequence length="97" mass="10774">MSLTSFSLDASSNSRKTGLQRQQPAPCQEPSGSDQPIGETVWRQPVDLLDDSLPSRLVLPSVKEPIIYFLANLRAQLNTHRSGANLVDGKSFRFFWG</sequence>
<keyword evidence="3" id="KW-1185">Reference proteome</keyword>
<evidence type="ECO:0000256" key="1">
    <source>
        <dbReference type="SAM" id="MobiDB-lite"/>
    </source>
</evidence>
<feature type="region of interest" description="Disordered" evidence="1">
    <location>
        <begin position="1"/>
        <end position="40"/>
    </location>
</feature>
<evidence type="ECO:0000313" key="2">
    <source>
        <dbReference type="EMBL" id="GIY16370.1"/>
    </source>
</evidence>
<dbReference type="AlphaFoldDB" id="A0AAV4R7Z7"/>
<proteinExistence type="predicted"/>
<dbReference type="Proteomes" id="UP001054945">
    <property type="component" value="Unassembled WGS sequence"/>
</dbReference>
<protein>
    <submittedName>
        <fullName evidence="2">Uncharacterized protein</fullName>
    </submittedName>
</protein>